<organism evidence="3">
    <name type="scientific">Zea mays</name>
    <name type="common">Maize</name>
    <dbReference type="NCBI Taxonomy" id="4577"/>
    <lineage>
        <taxon>Eukaryota</taxon>
        <taxon>Viridiplantae</taxon>
        <taxon>Streptophyta</taxon>
        <taxon>Embryophyta</taxon>
        <taxon>Tracheophyta</taxon>
        <taxon>Spermatophyta</taxon>
        <taxon>Magnoliopsida</taxon>
        <taxon>Liliopsida</taxon>
        <taxon>Poales</taxon>
        <taxon>Poaceae</taxon>
        <taxon>PACMAD clade</taxon>
        <taxon>Panicoideae</taxon>
        <taxon>Andropogonodae</taxon>
        <taxon>Andropogoneae</taxon>
        <taxon>Tripsacinae</taxon>
        <taxon>Zea</taxon>
    </lineage>
</organism>
<dbReference type="eggNOG" id="KOG1164">
    <property type="taxonomic scope" value="Eukaryota"/>
</dbReference>
<dbReference type="InterPro" id="IPR055900">
    <property type="entry name" value="DUF7477"/>
</dbReference>
<evidence type="ECO:0000313" key="3">
    <source>
        <dbReference type="EMBL" id="ONM06451.1"/>
    </source>
</evidence>
<accession>A0A1D6KV88</accession>
<name>A0A1D6KV88_MAIZE</name>
<dbReference type="ExpressionAtlas" id="A0A1D6KV88">
    <property type="expression patterns" value="baseline"/>
</dbReference>
<protein>
    <submittedName>
        <fullName evidence="3">Uncharacterized protein</fullName>
    </submittedName>
</protein>
<dbReference type="STRING" id="4577.A0A1D6KV88"/>
<dbReference type="Pfam" id="PF24289">
    <property type="entry name" value="DUF7477"/>
    <property type="match status" value="1"/>
</dbReference>
<dbReference type="InterPro" id="IPR056254">
    <property type="entry name" value="At5g58720/SDE5-like_UBA-like"/>
</dbReference>
<evidence type="ECO:0000259" key="2">
    <source>
        <dbReference type="Pfam" id="PF24767"/>
    </source>
</evidence>
<sequence>MGLLCFASHLALFALVHFPLVKLTTHSFTFAMGGGDLFSSPSRGSVRSEFGTVVSPGDSNLGSLLTCADYLSDSDSNSSKEGIAWTRNRTWVTILATASGKSVFAILACCSCSWLMEMDCSIREVGQKHGRLLADLEEDEQPKKNVRLGSPATQWISVYNARRPMKQSKHGWTDPVKFSISTLEAWQQSLKCKKTALKTVMLLAERLPIVRWPLLSLPGKHISSSWVLLRPGGTGTHVKCIFRVKGKYKLRPAILETNIIFCVVSLNSCFDGFHFLNTKSKSVFSVLIKGPPSALAWLLDAFASATFDQIDSAYREAGGDPFVATAAMFLHLFGRFVIQFFFVGSVTTDLQTGGLDS</sequence>
<evidence type="ECO:0000259" key="1">
    <source>
        <dbReference type="Pfam" id="PF24289"/>
    </source>
</evidence>
<dbReference type="InParanoid" id="A0A1D6KV88"/>
<feature type="domain" description="At5g58720/SDE5-like UBA-like" evidence="2">
    <location>
        <begin position="294"/>
        <end position="322"/>
    </location>
</feature>
<dbReference type="EMBL" id="CM007647">
    <property type="protein sequence ID" value="ONM06451.1"/>
    <property type="molecule type" value="Genomic_DNA"/>
</dbReference>
<proteinExistence type="predicted"/>
<gene>
    <name evidence="3" type="ORF">ZEAMMB73_Zm00001d032967</name>
</gene>
<dbReference type="AlphaFoldDB" id="A0A1D6KV88"/>
<feature type="domain" description="DUF7477" evidence="1">
    <location>
        <begin position="124"/>
        <end position="170"/>
    </location>
</feature>
<dbReference type="Pfam" id="PF24767">
    <property type="entry name" value="UBA_At5g58720"/>
    <property type="match status" value="1"/>
</dbReference>
<reference evidence="3" key="1">
    <citation type="submission" date="2015-12" db="EMBL/GenBank/DDBJ databases">
        <title>Update maize B73 reference genome by single molecule sequencing technologies.</title>
        <authorList>
            <consortium name="Maize Genome Sequencing Project"/>
            <person name="Ware D."/>
        </authorList>
    </citation>
    <scope>NUCLEOTIDE SEQUENCE [LARGE SCALE GENOMIC DNA]</scope>
    <source>
        <tissue evidence="3">Seedling</tissue>
    </source>
</reference>